<protein>
    <submittedName>
        <fullName evidence="2">Uncharacterized protein</fullName>
    </submittedName>
</protein>
<keyword evidence="1" id="KW-0472">Membrane</keyword>
<keyword evidence="1" id="KW-0812">Transmembrane</keyword>
<accession>A2FBL2</accession>
<dbReference type="InParanoid" id="A2FBL2"/>
<dbReference type="KEGG" id="tva:4755477"/>
<evidence type="ECO:0000256" key="1">
    <source>
        <dbReference type="SAM" id="Phobius"/>
    </source>
</evidence>
<reference evidence="2" key="1">
    <citation type="submission" date="2006-10" db="EMBL/GenBank/DDBJ databases">
        <authorList>
            <person name="Amadeo P."/>
            <person name="Zhao Q."/>
            <person name="Wortman J."/>
            <person name="Fraser-Liggett C."/>
            <person name="Carlton J."/>
        </authorList>
    </citation>
    <scope>NUCLEOTIDE SEQUENCE</scope>
    <source>
        <strain evidence="2">G3</strain>
    </source>
</reference>
<dbReference type="AlphaFoldDB" id="A2FBL2"/>
<evidence type="ECO:0000313" key="2">
    <source>
        <dbReference type="EMBL" id="EAX97698.1"/>
    </source>
</evidence>
<dbReference type="Proteomes" id="UP000001542">
    <property type="component" value="Unassembled WGS sequence"/>
</dbReference>
<gene>
    <name evidence="2" type="ORF">TVAG_279990</name>
</gene>
<evidence type="ECO:0000313" key="3">
    <source>
        <dbReference type="Proteomes" id="UP000001542"/>
    </source>
</evidence>
<name>A2FBL2_TRIV3</name>
<keyword evidence="3" id="KW-1185">Reference proteome</keyword>
<organism evidence="2 3">
    <name type="scientific">Trichomonas vaginalis (strain ATCC PRA-98 / G3)</name>
    <dbReference type="NCBI Taxonomy" id="412133"/>
    <lineage>
        <taxon>Eukaryota</taxon>
        <taxon>Metamonada</taxon>
        <taxon>Parabasalia</taxon>
        <taxon>Trichomonadida</taxon>
        <taxon>Trichomonadidae</taxon>
        <taxon>Trichomonas</taxon>
    </lineage>
</organism>
<keyword evidence="1" id="KW-1133">Transmembrane helix</keyword>
<reference evidence="2" key="2">
    <citation type="journal article" date="2007" name="Science">
        <title>Draft genome sequence of the sexually transmitted pathogen Trichomonas vaginalis.</title>
        <authorList>
            <person name="Carlton J.M."/>
            <person name="Hirt R.P."/>
            <person name="Silva J.C."/>
            <person name="Delcher A.L."/>
            <person name="Schatz M."/>
            <person name="Zhao Q."/>
            <person name="Wortman J.R."/>
            <person name="Bidwell S.L."/>
            <person name="Alsmark U.C.M."/>
            <person name="Besteiro S."/>
            <person name="Sicheritz-Ponten T."/>
            <person name="Noel C.J."/>
            <person name="Dacks J.B."/>
            <person name="Foster P.G."/>
            <person name="Simillion C."/>
            <person name="Van de Peer Y."/>
            <person name="Miranda-Saavedra D."/>
            <person name="Barton G.J."/>
            <person name="Westrop G.D."/>
            <person name="Mueller S."/>
            <person name="Dessi D."/>
            <person name="Fiori P.L."/>
            <person name="Ren Q."/>
            <person name="Paulsen I."/>
            <person name="Zhang H."/>
            <person name="Bastida-Corcuera F.D."/>
            <person name="Simoes-Barbosa A."/>
            <person name="Brown M.T."/>
            <person name="Hayes R.D."/>
            <person name="Mukherjee M."/>
            <person name="Okumura C.Y."/>
            <person name="Schneider R."/>
            <person name="Smith A.J."/>
            <person name="Vanacova S."/>
            <person name="Villalvazo M."/>
            <person name="Haas B.J."/>
            <person name="Pertea M."/>
            <person name="Feldblyum T.V."/>
            <person name="Utterback T.R."/>
            <person name="Shu C.L."/>
            <person name="Osoegawa K."/>
            <person name="de Jong P.J."/>
            <person name="Hrdy I."/>
            <person name="Horvathova L."/>
            <person name="Zubacova Z."/>
            <person name="Dolezal P."/>
            <person name="Malik S.B."/>
            <person name="Logsdon J.M. Jr."/>
            <person name="Henze K."/>
            <person name="Gupta A."/>
            <person name="Wang C.C."/>
            <person name="Dunne R.L."/>
            <person name="Upcroft J.A."/>
            <person name="Upcroft P."/>
            <person name="White O."/>
            <person name="Salzberg S.L."/>
            <person name="Tang P."/>
            <person name="Chiu C.-H."/>
            <person name="Lee Y.-S."/>
            <person name="Embley T.M."/>
            <person name="Coombs G.H."/>
            <person name="Mottram J.C."/>
            <person name="Tachezy J."/>
            <person name="Fraser-Liggett C.M."/>
            <person name="Johnson P.J."/>
        </authorList>
    </citation>
    <scope>NUCLEOTIDE SEQUENCE [LARGE SCALE GENOMIC DNA]</scope>
    <source>
        <strain evidence="2">G3</strain>
    </source>
</reference>
<dbReference type="VEuPathDB" id="TrichDB:TVAGG3_0809130"/>
<dbReference type="VEuPathDB" id="TrichDB:TVAG_279990"/>
<dbReference type="RefSeq" id="XP_001310628.1">
    <property type="nucleotide sequence ID" value="XM_001310627.1"/>
</dbReference>
<feature type="transmembrane region" description="Helical" evidence="1">
    <location>
        <begin position="229"/>
        <end position="250"/>
    </location>
</feature>
<proteinExistence type="predicted"/>
<sequence length="286" mass="32809">MSTYHVDITDEDSVCMDLLYYPSFVIFQDFNEDTMFTTSSSLTCENETYTSKTTYVRYLRNYQNYPFPCHKIKFTSGSNTTLRFTVLSVPDMCKDGLYISTKQSDTLVLSTSNTDTQSLDKYTDKCFVPATTGHLDVYLNFTSDSEETLFYAYHAFTNFSVHTADLNTKFTYMGPHYFRILVGSDSNNTDISFHFVAKMHQGYNPRTDYFFHEQISDDCPDAETWATNTLALVFCILAAAFFIIDFFWFAHKCYTGAEKSKTNDENAHGSARPNDSTFRSSFLALL</sequence>
<dbReference type="EMBL" id="DS113704">
    <property type="protein sequence ID" value="EAX97698.1"/>
    <property type="molecule type" value="Genomic_DNA"/>
</dbReference>